<name>A0A316XEP6_9FLAO</name>
<keyword evidence="3" id="KW-1185">Reference proteome</keyword>
<dbReference type="InterPro" id="IPR023296">
    <property type="entry name" value="Glyco_hydro_beta-prop_sf"/>
</dbReference>
<protein>
    <recommendedName>
        <fullName evidence="4">Exo-alpha-sialidase</fullName>
    </recommendedName>
</protein>
<dbReference type="Gene3D" id="2.115.10.20">
    <property type="entry name" value="Glycosyl hydrolase domain, family 43"/>
    <property type="match status" value="1"/>
</dbReference>
<evidence type="ECO:0008006" key="4">
    <source>
        <dbReference type="Google" id="ProtNLM"/>
    </source>
</evidence>
<reference evidence="2 3" key="1">
    <citation type="submission" date="2018-04" db="EMBL/GenBank/DDBJ databases">
        <title>Draft Genome Sequence of Phosphate-Solubilizing Chryseobacterium sp. ISE14 that is a Biocontrol and Plant Growth-Promoting Rhizobacterium Isolated from Cucumber.</title>
        <authorList>
            <person name="Jeong J.-J."/>
            <person name="Sang M.K."/>
            <person name="Choi I.-G."/>
            <person name="Kim K.D."/>
        </authorList>
    </citation>
    <scope>NUCLEOTIDE SEQUENCE [LARGE SCALE GENOMIC DNA]</scope>
    <source>
        <strain evidence="2 3">ISE14</strain>
    </source>
</reference>
<comment type="caution">
    <text evidence="2">The sequence shown here is derived from an EMBL/GenBank/DDBJ whole genome shotgun (WGS) entry which is preliminary data.</text>
</comment>
<evidence type="ECO:0000313" key="2">
    <source>
        <dbReference type="EMBL" id="PWN70683.1"/>
    </source>
</evidence>
<dbReference type="AlphaFoldDB" id="A0A316XEP6"/>
<dbReference type="OrthoDB" id="4410706at2"/>
<feature type="region of interest" description="Disordered" evidence="1">
    <location>
        <begin position="126"/>
        <end position="151"/>
    </location>
</feature>
<dbReference type="EMBL" id="PPED02000002">
    <property type="protein sequence ID" value="PWN70683.1"/>
    <property type="molecule type" value="Genomic_DNA"/>
</dbReference>
<dbReference type="Proteomes" id="UP000236594">
    <property type="component" value="Unassembled WGS sequence"/>
</dbReference>
<dbReference type="SUPFAM" id="SSF75005">
    <property type="entry name" value="Arabinanase/levansucrase/invertase"/>
    <property type="match status" value="1"/>
</dbReference>
<evidence type="ECO:0000313" key="3">
    <source>
        <dbReference type="Proteomes" id="UP000236594"/>
    </source>
</evidence>
<proteinExistence type="predicted"/>
<sequence length="402" mass="45292">MLAFFSFSCSRQEESLFAENENPVPNDNKHYTGPTDYLTDIGTINIAVLANGNYPGQNNPKFIKDISAPNFGYCHPDVQYFPGGFNGYKYWMVFTPYNGAVGANADSNRYENPTIVVSNDGLTWRPPNGISNPIQRAPTRTESIPESPNEKPQGFWSDVDWMYENGKFLLYFRGSFMKAKALKARGAKSQNNLKKLAKTPQRAIVRQTSTDGISWTPMEVAYTSNAPHSPNNNHILSPSFVYTGKNYVSYEVENNISPNFPGNDASYIIRRTSDDGLDFSNFKKSKVVNFMNKPWTDIDPVYAPWHIQAAYVDGYYFLCIAAGDVRKFTSEALYLAVSKDGINFKTFPKAMVEKNVYRSSVFPMTTTSDAINFGAVVGYKNGVFKYREFQLSKPKLDLYLAK</sequence>
<accession>A0A316XEP6</accession>
<gene>
    <name evidence="2" type="ORF">C1631_007570</name>
</gene>
<evidence type="ECO:0000256" key="1">
    <source>
        <dbReference type="SAM" id="MobiDB-lite"/>
    </source>
</evidence>
<organism evidence="2 3">
    <name type="scientific">Chryseobacterium phosphatilyticum</name>
    <dbReference type="NCBI Taxonomy" id="475075"/>
    <lineage>
        <taxon>Bacteria</taxon>
        <taxon>Pseudomonadati</taxon>
        <taxon>Bacteroidota</taxon>
        <taxon>Flavobacteriia</taxon>
        <taxon>Flavobacteriales</taxon>
        <taxon>Weeksellaceae</taxon>
        <taxon>Chryseobacterium group</taxon>
        <taxon>Chryseobacterium</taxon>
    </lineage>
</organism>
<feature type="compositionally biased region" description="Polar residues" evidence="1">
    <location>
        <begin position="129"/>
        <end position="146"/>
    </location>
</feature>